<dbReference type="OrthoDB" id="30944at2"/>
<dbReference type="EMBL" id="CP002042">
    <property type="protein sequence ID" value="ADH62049.1"/>
    <property type="molecule type" value="Genomic_DNA"/>
</dbReference>
<name>D7BGP5_ALLS1</name>
<dbReference type="KEGG" id="msv:Mesil_0104"/>
<dbReference type="HOGENOM" id="CLU_1233821_0_0_0"/>
<gene>
    <name evidence="1" type="ordered locus">Mesil_0104</name>
</gene>
<dbReference type="RefSeq" id="WP_013156657.1">
    <property type="nucleotide sequence ID" value="NC_014212.1"/>
</dbReference>
<sequence>MTDAGLDQAFDKVRSLLEGDLEHPGLTLYDLRQLVGYPEKGDGPLCYTLPEDPSFHGVTAVRFFYYPRDPEITLIVEIEDKQGKRHLRHFRWNGSGWTAPIGFKGDLLATRESGSSHGLLEIAGDFYVGYPLEEAEGLAEYIRRGEAAGNKYLLCPRDNTRIFYAPSVAAAGLACPRCNNTTLLYKTLSFSNPEDRLDQILREQKALRVALEELMLYLKRKLGP</sequence>
<dbReference type="eggNOG" id="ENOG502ZE36">
    <property type="taxonomic scope" value="Bacteria"/>
</dbReference>
<keyword evidence="2" id="KW-1185">Reference proteome</keyword>
<accession>D7BGP5</accession>
<protein>
    <submittedName>
        <fullName evidence="1">Uncharacterized protein</fullName>
    </submittedName>
</protein>
<dbReference type="Proteomes" id="UP000001916">
    <property type="component" value="Chromosome"/>
</dbReference>
<organism evidence="1 2">
    <name type="scientific">Allomeiothermus silvanus (strain ATCC 700542 / DSM 9946 / NBRC 106475 / NCIMB 13440 / VI-R2)</name>
    <name type="common">Thermus silvanus</name>
    <dbReference type="NCBI Taxonomy" id="526227"/>
    <lineage>
        <taxon>Bacteria</taxon>
        <taxon>Thermotogati</taxon>
        <taxon>Deinococcota</taxon>
        <taxon>Deinococci</taxon>
        <taxon>Thermales</taxon>
        <taxon>Thermaceae</taxon>
        <taxon>Allomeiothermus</taxon>
    </lineage>
</organism>
<dbReference type="STRING" id="526227.Mesil_0104"/>
<evidence type="ECO:0000313" key="1">
    <source>
        <dbReference type="EMBL" id="ADH62049.1"/>
    </source>
</evidence>
<evidence type="ECO:0000313" key="2">
    <source>
        <dbReference type="Proteomes" id="UP000001916"/>
    </source>
</evidence>
<dbReference type="AlphaFoldDB" id="D7BGP5"/>
<proteinExistence type="predicted"/>
<reference evidence="1 2" key="1">
    <citation type="journal article" date="2010" name="Stand. Genomic Sci.">
        <title>Complete genome sequence of Meiothermus silvanus type strain (VI-R2).</title>
        <authorList>
            <person name="Sikorski J."/>
            <person name="Tindall B.J."/>
            <person name="Lowry S."/>
            <person name="Lucas S."/>
            <person name="Nolan M."/>
            <person name="Copeland A."/>
            <person name="Glavina Del Rio T."/>
            <person name="Tice H."/>
            <person name="Cheng J.F."/>
            <person name="Han C."/>
            <person name="Pitluck S."/>
            <person name="Liolios K."/>
            <person name="Ivanova N."/>
            <person name="Mavromatis K."/>
            <person name="Mikhailova N."/>
            <person name="Pati A."/>
            <person name="Goodwin L."/>
            <person name="Chen A."/>
            <person name="Palaniappan K."/>
            <person name="Land M."/>
            <person name="Hauser L."/>
            <person name="Chang Y.J."/>
            <person name="Jeffries C.D."/>
            <person name="Rohde M."/>
            <person name="Goker M."/>
            <person name="Woyke T."/>
            <person name="Bristow J."/>
            <person name="Eisen J.A."/>
            <person name="Markowitz V."/>
            <person name="Hugenholtz P."/>
            <person name="Kyrpides N.C."/>
            <person name="Klenk H.P."/>
            <person name="Lapidus A."/>
        </authorList>
    </citation>
    <scope>NUCLEOTIDE SEQUENCE [LARGE SCALE GENOMIC DNA]</scope>
    <source>
        <strain evidence="2">ATCC 700542 / DSM 9946 / VI-R2</strain>
    </source>
</reference>